<name>A0ACC2PMA3_9HYME</name>
<dbReference type="Proteomes" id="UP001239111">
    <property type="component" value="Chromosome 1"/>
</dbReference>
<accession>A0ACC2PMA3</accession>
<proteinExistence type="predicted"/>
<reference evidence="1" key="1">
    <citation type="submission" date="2023-04" db="EMBL/GenBank/DDBJ databases">
        <title>A chromosome-level genome assembly of the parasitoid wasp Eretmocerus hayati.</title>
        <authorList>
            <person name="Zhong Y."/>
            <person name="Liu S."/>
            <person name="Liu Y."/>
        </authorList>
    </citation>
    <scope>NUCLEOTIDE SEQUENCE</scope>
    <source>
        <strain evidence="1">ZJU_SS_LIU_2023</strain>
    </source>
</reference>
<dbReference type="EMBL" id="CM056741">
    <property type="protein sequence ID" value="KAJ8684517.1"/>
    <property type="molecule type" value="Genomic_DNA"/>
</dbReference>
<sequence>MVTNILPCYVKAGKSSSTWTCDDYCRKVDVDILREIGSLFEEIIALGYPASVNFFRNVDTCTSETRNTDKRGHPITCYVEPLTCASKLLKIDILSCHYPSLRTVKRMIYEVKHLYNRIRSIELALAEGDFASLLQIRKESEDVQVQCSNTEGETCLDEVELTKRYLKGIEVFTRIDQDPPSIPCISCERLCTSRYVDRVEKHLTENNSGYFGLKGTSLMFDLIGGSERDVDKTRWEKLQDLYESQYFRESFICHFCIGKLKKNKLPFLSIMNGLFTDETPPEIQTLNRFEKVLIQRAKNFQTIVKLETVQKKNIPHYMMLDQVKGRTFHLPLPLEATLEKICRETDPINMNHEMFILVRSNPTKRKVVWEDYVDITKVWTALELLKSRNPLYASIQLPHSPAELLQHLEQADLEYEEGKVDKQPDGVEGDSDFPRDSNHVEHLDESANDDFIDYDDGGQIHPEPNKCQPGANVDHNDVIADSSGTEGEHENQQKLVDNEYDYLKHHNPRILSSTVLFYEI</sequence>
<protein>
    <submittedName>
        <fullName evidence="1">Uncharacterized protein</fullName>
    </submittedName>
</protein>
<evidence type="ECO:0000313" key="1">
    <source>
        <dbReference type="EMBL" id="KAJ8684517.1"/>
    </source>
</evidence>
<gene>
    <name evidence="1" type="ORF">QAD02_020309</name>
</gene>
<keyword evidence="2" id="KW-1185">Reference proteome</keyword>
<evidence type="ECO:0000313" key="2">
    <source>
        <dbReference type="Proteomes" id="UP001239111"/>
    </source>
</evidence>
<comment type="caution">
    <text evidence="1">The sequence shown here is derived from an EMBL/GenBank/DDBJ whole genome shotgun (WGS) entry which is preliminary data.</text>
</comment>
<organism evidence="1 2">
    <name type="scientific">Eretmocerus hayati</name>
    <dbReference type="NCBI Taxonomy" id="131215"/>
    <lineage>
        <taxon>Eukaryota</taxon>
        <taxon>Metazoa</taxon>
        <taxon>Ecdysozoa</taxon>
        <taxon>Arthropoda</taxon>
        <taxon>Hexapoda</taxon>
        <taxon>Insecta</taxon>
        <taxon>Pterygota</taxon>
        <taxon>Neoptera</taxon>
        <taxon>Endopterygota</taxon>
        <taxon>Hymenoptera</taxon>
        <taxon>Apocrita</taxon>
        <taxon>Proctotrupomorpha</taxon>
        <taxon>Chalcidoidea</taxon>
        <taxon>Aphelinidae</taxon>
        <taxon>Aphelininae</taxon>
        <taxon>Eretmocerus</taxon>
    </lineage>
</organism>